<keyword evidence="1" id="KW-0472">Membrane</keyword>
<feature type="transmembrane region" description="Helical" evidence="1">
    <location>
        <begin position="115"/>
        <end position="134"/>
    </location>
</feature>
<dbReference type="OrthoDB" id="513929at2759"/>
<proteinExistence type="predicted"/>
<sequence>MASGAWTCGIIIPRSSSLPRCHPPAKPSVLLDPNTRNTCLASSWIQRRRTPRSVCFSARPDGPPEADEGIEALDDALLSSDDFGYLWKLAAGSVGSGAAIKYGSILFPEITRPNILQALLMVSLPVLVAVLILIKESRTESQREDLL</sequence>
<evidence type="ECO:0000313" key="2">
    <source>
        <dbReference type="EMBL" id="KAG1327929.1"/>
    </source>
</evidence>
<dbReference type="AlphaFoldDB" id="A0A8K0HWN4"/>
<keyword evidence="3" id="KW-1185">Reference proteome</keyword>
<keyword evidence="1" id="KW-1133">Transmembrane helix</keyword>
<evidence type="ECO:0000256" key="1">
    <source>
        <dbReference type="SAM" id="Phobius"/>
    </source>
</evidence>
<dbReference type="Proteomes" id="UP000797356">
    <property type="component" value="Chromosome 1"/>
</dbReference>
<protein>
    <submittedName>
        <fullName evidence="2">Uncharacterized protein</fullName>
    </submittedName>
</protein>
<dbReference type="EMBL" id="CM017872">
    <property type="protein sequence ID" value="KAG1327929.1"/>
    <property type="molecule type" value="Genomic_DNA"/>
</dbReference>
<organism evidence="2 3">
    <name type="scientific">Cocos nucifera</name>
    <name type="common">Coconut palm</name>
    <dbReference type="NCBI Taxonomy" id="13894"/>
    <lineage>
        <taxon>Eukaryota</taxon>
        <taxon>Viridiplantae</taxon>
        <taxon>Streptophyta</taxon>
        <taxon>Embryophyta</taxon>
        <taxon>Tracheophyta</taxon>
        <taxon>Spermatophyta</taxon>
        <taxon>Magnoliopsida</taxon>
        <taxon>Liliopsida</taxon>
        <taxon>Arecaceae</taxon>
        <taxon>Arecoideae</taxon>
        <taxon>Cocoseae</taxon>
        <taxon>Attaleinae</taxon>
        <taxon>Cocos</taxon>
    </lineage>
</organism>
<comment type="caution">
    <text evidence="2">The sequence shown here is derived from an EMBL/GenBank/DDBJ whole genome shotgun (WGS) entry which is preliminary data.</text>
</comment>
<dbReference type="PANTHER" id="PTHR37224">
    <property type="entry name" value="OS02G0804400 PROTEIN"/>
    <property type="match status" value="1"/>
</dbReference>
<accession>A0A8K0HWN4</accession>
<evidence type="ECO:0000313" key="3">
    <source>
        <dbReference type="Proteomes" id="UP000797356"/>
    </source>
</evidence>
<name>A0A8K0HWN4_COCNU</name>
<gene>
    <name evidence="2" type="ORF">COCNU_01G018630</name>
</gene>
<reference evidence="2" key="2">
    <citation type="submission" date="2019-07" db="EMBL/GenBank/DDBJ databases">
        <authorList>
            <person name="Yang Y."/>
            <person name="Bocs S."/>
            <person name="Baudouin L."/>
        </authorList>
    </citation>
    <scope>NUCLEOTIDE SEQUENCE</scope>
    <source>
        <tissue evidence="2">Spear leaf of Hainan Tall coconut</tissue>
    </source>
</reference>
<reference evidence="2" key="1">
    <citation type="journal article" date="2017" name="Gigascience">
        <title>The genome draft of coconut (Cocos nucifera).</title>
        <authorList>
            <person name="Xiao Y."/>
            <person name="Xu P."/>
            <person name="Fan H."/>
            <person name="Baudouin L."/>
            <person name="Xia W."/>
            <person name="Bocs S."/>
            <person name="Xu J."/>
            <person name="Li Q."/>
            <person name="Guo A."/>
            <person name="Zhou L."/>
            <person name="Li J."/>
            <person name="Wu Y."/>
            <person name="Ma Z."/>
            <person name="Armero A."/>
            <person name="Issali A.E."/>
            <person name="Liu N."/>
            <person name="Peng M."/>
            <person name="Yang Y."/>
        </authorList>
    </citation>
    <scope>NUCLEOTIDE SEQUENCE</scope>
    <source>
        <tissue evidence="2">Spear leaf of Hainan Tall coconut</tissue>
    </source>
</reference>
<keyword evidence="1" id="KW-0812">Transmembrane</keyword>